<evidence type="ECO:0000313" key="1">
    <source>
        <dbReference type="EMBL" id="GAA3956278.1"/>
    </source>
</evidence>
<dbReference type="EMBL" id="BAAAZW010000003">
    <property type="protein sequence ID" value="GAA3956278.1"/>
    <property type="molecule type" value="Genomic_DNA"/>
</dbReference>
<dbReference type="RefSeq" id="WP_344781989.1">
    <property type="nucleotide sequence ID" value="NZ_BAAAZW010000003.1"/>
</dbReference>
<proteinExistence type="predicted"/>
<evidence type="ECO:0000313" key="2">
    <source>
        <dbReference type="Proteomes" id="UP001418444"/>
    </source>
</evidence>
<name>A0ABP7NXQ9_9ACTN</name>
<dbReference type="InterPro" id="IPR021373">
    <property type="entry name" value="DUF2993"/>
</dbReference>
<dbReference type="Proteomes" id="UP001418444">
    <property type="component" value="Unassembled WGS sequence"/>
</dbReference>
<reference evidence="2" key="1">
    <citation type="journal article" date="2019" name="Int. J. Syst. Evol. Microbiol.">
        <title>The Global Catalogue of Microorganisms (GCM) 10K type strain sequencing project: providing services to taxonomists for standard genome sequencing and annotation.</title>
        <authorList>
            <consortium name="The Broad Institute Genomics Platform"/>
            <consortium name="The Broad Institute Genome Sequencing Center for Infectious Disease"/>
            <person name="Wu L."/>
            <person name="Ma J."/>
        </authorList>
    </citation>
    <scope>NUCLEOTIDE SEQUENCE [LARGE SCALE GENOMIC DNA]</scope>
    <source>
        <strain evidence="2">JCM 16923</strain>
    </source>
</reference>
<accession>A0ABP7NXQ9</accession>
<sequence length="290" mass="30532">MSPSTRIRGSARVRRFLAWTVAGVVLVLVAALLTDLVAASRGEHRLARALTASPAVTYEPEVMFSGFPYLPAASRGEFDLVQITARGATVAGCGTCTVDISAGLHDAVLGDVGDLTASSPLHFSRLTAETRVDSVNLGRLMNIVDLYINTPAPEGKVGAGGPGDGLLERTSGILLSGTVPLPGSPAADHGYPPSASEYRHPKVKVSVSARVDVVDGRVRIEATDFYSGPEEHFDDDVPAEFRSHVLKFFSTVLPELPLAWGTPATRALSRGSDLIVAGEQAAGTVEPRTY</sequence>
<protein>
    <recommendedName>
        <fullName evidence="3">DUF2993 domain-containing protein</fullName>
    </recommendedName>
</protein>
<dbReference type="Pfam" id="PF11209">
    <property type="entry name" value="LmeA"/>
    <property type="match status" value="1"/>
</dbReference>
<organism evidence="1 2">
    <name type="scientific">Gordonia caeni</name>
    <dbReference type="NCBI Taxonomy" id="1007097"/>
    <lineage>
        <taxon>Bacteria</taxon>
        <taxon>Bacillati</taxon>
        <taxon>Actinomycetota</taxon>
        <taxon>Actinomycetes</taxon>
        <taxon>Mycobacteriales</taxon>
        <taxon>Gordoniaceae</taxon>
        <taxon>Gordonia</taxon>
    </lineage>
</organism>
<comment type="caution">
    <text evidence="1">The sequence shown here is derived from an EMBL/GenBank/DDBJ whole genome shotgun (WGS) entry which is preliminary data.</text>
</comment>
<keyword evidence="2" id="KW-1185">Reference proteome</keyword>
<gene>
    <name evidence="1" type="ORF">GCM10022231_13820</name>
</gene>
<evidence type="ECO:0008006" key="3">
    <source>
        <dbReference type="Google" id="ProtNLM"/>
    </source>
</evidence>